<dbReference type="Proteomes" id="UP000607559">
    <property type="component" value="Unassembled WGS sequence"/>
</dbReference>
<evidence type="ECO:0000313" key="4">
    <source>
        <dbReference type="Proteomes" id="UP000607559"/>
    </source>
</evidence>
<feature type="domain" description="Putative auto-transporter adhesin head GIN" evidence="2">
    <location>
        <begin position="34"/>
        <end position="216"/>
    </location>
</feature>
<keyword evidence="4" id="KW-1185">Reference proteome</keyword>
<accession>A0A8J2UE84</accession>
<dbReference type="Pfam" id="PF10988">
    <property type="entry name" value="DUF2807"/>
    <property type="match status" value="1"/>
</dbReference>
<dbReference type="PANTHER" id="PTHR39200">
    <property type="entry name" value="HYPOTHETICAL EXPORTED PROTEIN"/>
    <property type="match status" value="1"/>
</dbReference>
<keyword evidence="1" id="KW-0732">Signal</keyword>
<sequence>MKTIKLAFLALIALAGITGSALAQSEETRSVSGFNGISSGGSFAVHVKIDGTESLKIQGDKQDISEIETVVEHGILEIKTPHDWGHFHQRGKVDIYITAKSLSSLSLGGSGSIDVSGTVKGDNVSVSMGGSGSISADVEADNLKASVAGSGKLQIQGKAAKAKVEISGSGKISGEQLKIDAVEISIAGSGSCHLDVEKTMSAHIAGSGSVYYTGNAVTTNVTTAGSGRVTKVK</sequence>
<proteinExistence type="predicted"/>
<evidence type="ECO:0000259" key="2">
    <source>
        <dbReference type="Pfam" id="PF10988"/>
    </source>
</evidence>
<reference evidence="3" key="2">
    <citation type="submission" date="2020-09" db="EMBL/GenBank/DDBJ databases">
        <authorList>
            <person name="Sun Q."/>
            <person name="Zhou Y."/>
        </authorList>
    </citation>
    <scope>NUCLEOTIDE SEQUENCE</scope>
    <source>
        <strain evidence="3">CGMCC 1.15448</strain>
    </source>
</reference>
<dbReference type="InterPro" id="IPR021255">
    <property type="entry name" value="DUF2807"/>
</dbReference>
<reference evidence="3" key="1">
    <citation type="journal article" date="2014" name="Int. J. Syst. Evol. Microbiol.">
        <title>Complete genome sequence of Corynebacterium casei LMG S-19264T (=DSM 44701T), isolated from a smear-ripened cheese.</title>
        <authorList>
            <consortium name="US DOE Joint Genome Institute (JGI-PGF)"/>
            <person name="Walter F."/>
            <person name="Albersmeier A."/>
            <person name="Kalinowski J."/>
            <person name="Ruckert C."/>
        </authorList>
    </citation>
    <scope>NUCLEOTIDE SEQUENCE</scope>
    <source>
        <strain evidence="3">CGMCC 1.15448</strain>
    </source>
</reference>
<feature type="signal peptide" evidence="1">
    <location>
        <begin position="1"/>
        <end position="23"/>
    </location>
</feature>
<evidence type="ECO:0000313" key="3">
    <source>
        <dbReference type="EMBL" id="GGB04207.1"/>
    </source>
</evidence>
<name>A0A8J2UE84_9BACT</name>
<organism evidence="3 4">
    <name type="scientific">Puia dinghuensis</name>
    <dbReference type="NCBI Taxonomy" id="1792502"/>
    <lineage>
        <taxon>Bacteria</taxon>
        <taxon>Pseudomonadati</taxon>
        <taxon>Bacteroidota</taxon>
        <taxon>Chitinophagia</taxon>
        <taxon>Chitinophagales</taxon>
        <taxon>Chitinophagaceae</taxon>
        <taxon>Puia</taxon>
    </lineage>
</organism>
<evidence type="ECO:0000256" key="1">
    <source>
        <dbReference type="SAM" id="SignalP"/>
    </source>
</evidence>
<dbReference type="EMBL" id="BMJC01000003">
    <property type="protein sequence ID" value="GGB04207.1"/>
    <property type="molecule type" value="Genomic_DNA"/>
</dbReference>
<dbReference type="AlphaFoldDB" id="A0A8J2UE84"/>
<dbReference type="RefSeq" id="WP_188932935.1">
    <property type="nucleotide sequence ID" value="NZ_BMJC01000003.1"/>
</dbReference>
<feature type="chain" id="PRO_5035288482" evidence="1">
    <location>
        <begin position="24"/>
        <end position="233"/>
    </location>
</feature>
<gene>
    <name evidence="3" type="ORF">GCM10011511_29400</name>
</gene>
<dbReference type="PANTHER" id="PTHR39200:SF1">
    <property type="entry name" value="AUTO-TRANSPORTER ADHESIN HEAD GIN DOMAIN-CONTAINING PROTEIN-RELATED"/>
    <property type="match status" value="1"/>
</dbReference>
<protein>
    <submittedName>
        <fullName evidence="3">DUF2807 domain-containing protein</fullName>
    </submittedName>
</protein>
<comment type="caution">
    <text evidence="3">The sequence shown here is derived from an EMBL/GenBank/DDBJ whole genome shotgun (WGS) entry which is preliminary data.</text>
</comment>
<dbReference type="Gene3D" id="2.160.20.120">
    <property type="match status" value="1"/>
</dbReference>